<accession>A0ABR2ZLG8</accession>
<reference evidence="6 7" key="1">
    <citation type="submission" date="2024-05" db="EMBL/GenBank/DDBJ databases">
        <title>A draft genome resource for the thread blight pathogen Marasmius tenuissimus strain MS-2.</title>
        <authorList>
            <person name="Yulfo-Soto G.E."/>
            <person name="Baruah I.K."/>
            <person name="Amoako-Attah I."/>
            <person name="Bukari Y."/>
            <person name="Meinhardt L.W."/>
            <person name="Bailey B.A."/>
            <person name="Cohen S.P."/>
        </authorList>
    </citation>
    <scope>NUCLEOTIDE SEQUENCE [LARGE SCALE GENOMIC DNA]</scope>
    <source>
        <strain evidence="6 7">MS-2</strain>
    </source>
</reference>
<protein>
    <recommendedName>
        <fullName evidence="5">MYND-type domain-containing protein</fullName>
    </recommendedName>
</protein>
<evidence type="ECO:0000313" key="6">
    <source>
        <dbReference type="EMBL" id="KAL0062426.1"/>
    </source>
</evidence>
<feature type="domain" description="MYND-type" evidence="5">
    <location>
        <begin position="440"/>
        <end position="484"/>
    </location>
</feature>
<evidence type="ECO:0000313" key="7">
    <source>
        <dbReference type="Proteomes" id="UP001437256"/>
    </source>
</evidence>
<evidence type="ECO:0000259" key="5">
    <source>
        <dbReference type="PROSITE" id="PS50865"/>
    </source>
</evidence>
<keyword evidence="2 4" id="KW-0863">Zinc-finger</keyword>
<dbReference type="Pfam" id="PF01753">
    <property type="entry name" value="zf-MYND"/>
    <property type="match status" value="1"/>
</dbReference>
<name>A0ABR2ZLG8_9AGAR</name>
<evidence type="ECO:0000256" key="3">
    <source>
        <dbReference type="ARBA" id="ARBA00022833"/>
    </source>
</evidence>
<proteinExistence type="predicted"/>
<dbReference type="Gene3D" id="6.10.140.2220">
    <property type="match status" value="1"/>
</dbReference>
<sequence>MSRKFEFPNTRWEKGSYNFSKGNREFPISKPAQYIYTAVARYPTPARAIGALKKLGPPPTKFNISHPSLTLQCVCQILAAMASHMKAQRAVAASQVRINWVSVLDPWVDFLLRNFIIGPDRPTTAAGMNVFECSITAISAIIDLPDGKAKMLKNVSPNLQHLVTQAWYLLVDIDHANWGPWSCALVSLAHSDVDPEMVAQPPPPPEDPNCPVLYKEDAELGKILLRHLTTRVQRLRTMPNEEFSFFKAYLMLLTMAPQCFSDMNPIYLRTHIRGTLAASLDMISTLLPLKRKTLETKSIDSQEYKDAHDLVLLSLMTLDRCMHDPIWVEQVLQGGFIRSIFLADRRYLEMDEKHKTRPEGRIAEWAGKVLDYIANYLVYPQVLRQFVRYSKREALEPEVLKEKGSISLWKSWKNAVGKSEVLYDLRQMLKEEGLCSNTECPLEGKAPEECRSLRYRRCLGCKSVMYCSLACRKTHWKEEHRAVCSEIAEMKSRGRSPMTQSEVNFFGHLLKSYLQAHSSVFDHIIQNARLEPADERHPIAFIDFDVPDFPSIEKAELLHPLSLGDRIQDQYQWGSQWTETLVKTWEETDGKQLLVLAAFAKSQFSSWPHAIVVDFPFGNGHEHEHDHNHCHGSETAGWRWMGMLRQKLWLALEKHHRPLDDSVVGKLGVQKTRYMYFLHFTVLFS</sequence>
<evidence type="ECO:0000256" key="4">
    <source>
        <dbReference type="PROSITE-ProRule" id="PRU00134"/>
    </source>
</evidence>
<organism evidence="6 7">
    <name type="scientific">Marasmius tenuissimus</name>
    <dbReference type="NCBI Taxonomy" id="585030"/>
    <lineage>
        <taxon>Eukaryota</taxon>
        <taxon>Fungi</taxon>
        <taxon>Dikarya</taxon>
        <taxon>Basidiomycota</taxon>
        <taxon>Agaricomycotina</taxon>
        <taxon>Agaricomycetes</taxon>
        <taxon>Agaricomycetidae</taxon>
        <taxon>Agaricales</taxon>
        <taxon>Marasmiineae</taxon>
        <taxon>Marasmiaceae</taxon>
        <taxon>Marasmius</taxon>
    </lineage>
</organism>
<evidence type="ECO:0000256" key="1">
    <source>
        <dbReference type="ARBA" id="ARBA00022723"/>
    </source>
</evidence>
<comment type="caution">
    <text evidence="6">The sequence shown here is derived from an EMBL/GenBank/DDBJ whole genome shotgun (WGS) entry which is preliminary data.</text>
</comment>
<evidence type="ECO:0000256" key="2">
    <source>
        <dbReference type="ARBA" id="ARBA00022771"/>
    </source>
</evidence>
<dbReference type="PROSITE" id="PS50865">
    <property type="entry name" value="ZF_MYND_2"/>
    <property type="match status" value="1"/>
</dbReference>
<dbReference type="SUPFAM" id="SSF144232">
    <property type="entry name" value="HIT/MYND zinc finger-like"/>
    <property type="match status" value="1"/>
</dbReference>
<gene>
    <name evidence="6" type="ORF">AAF712_010705</name>
</gene>
<dbReference type="EMBL" id="JBBXMP010000105">
    <property type="protein sequence ID" value="KAL0062426.1"/>
    <property type="molecule type" value="Genomic_DNA"/>
</dbReference>
<dbReference type="InterPro" id="IPR002893">
    <property type="entry name" value="Znf_MYND"/>
</dbReference>
<keyword evidence="3" id="KW-0862">Zinc</keyword>
<keyword evidence="1" id="KW-0479">Metal-binding</keyword>
<dbReference type="Proteomes" id="UP001437256">
    <property type="component" value="Unassembled WGS sequence"/>
</dbReference>
<keyword evidence="7" id="KW-1185">Reference proteome</keyword>